<comment type="caution">
    <text evidence="1">The sequence shown here is derived from an EMBL/GenBank/DDBJ whole genome shotgun (WGS) entry which is preliminary data.</text>
</comment>
<sequence>MGKAILRWIAQGLQFPESKKYIKLDCADDNGKLNEYYKASGFQYAGSTDGHSKYQKELLAGIDIGGGRRFPNGG</sequence>
<dbReference type="RefSeq" id="WP_244194063.1">
    <property type="nucleotide sequence ID" value="NZ_CABMNB010000012.1"/>
</dbReference>
<accession>A0ABT4G3N8</accession>
<dbReference type="Gene3D" id="3.40.630.30">
    <property type="match status" value="1"/>
</dbReference>
<dbReference type="Proteomes" id="UP001209276">
    <property type="component" value="Unassembled WGS sequence"/>
</dbReference>
<organism evidence="1 2">
    <name type="scientific">Paenibacillus thiaminolyticus</name>
    <name type="common">Bacillus thiaminolyticus</name>
    <dbReference type="NCBI Taxonomy" id="49283"/>
    <lineage>
        <taxon>Bacteria</taxon>
        <taxon>Bacillati</taxon>
        <taxon>Bacillota</taxon>
        <taxon>Bacilli</taxon>
        <taxon>Bacillales</taxon>
        <taxon>Paenibacillaceae</taxon>
        <taxon>Paenibacillus</taxon>
    </lineage>
</organism>
<keyword evidence="2" id="KW-1185">Reference proteome</keyword>
<gene>
    <name evidence="1" type="ORF">M5W83_26425</name>
</gene>
<protein>
    <recommendedName>
        <fullName evidence="3">GNAT family N-acetyltransferase</fullName>
    </recommendedName>
</protein>
<name>A0ABT4G3N8_PANTH</name>
<reference evidence="1 2" key="1">
    <citation type="submission" date="2022-05" db="EMBL/GenBank/DDBJ databases">
        <title>Genome Sequencing of Bee-Associated Microbes.</title>
        <authorList>
            <person name="Dunlap C."/>
        </authorList>
    </citation>
    <scope>NUCLEOTIDE SEQUENCE [LARGE SCALE GENOMIC DNA]</scope>
    <source>
        <strain evidence="1 2">NRRL B-14613</strain>
    </source>
</reference>
<dbReference type="GeneID" id="76995062"/>
<evidence type="ECO:0000313" key="1">
    <source>
        <dbReference type="EMBL" id="MCY9610689.1"/>
    </source>
</evidence>
<proteinExistence type="predicted"/>
<dbReference type="EMBL" id="JAMDMM010000062">
    <property type="protein sequence ID" value="MCY9610689.1"/>
    <property type="molecule type" value="Genomic_DNA"/>
</dbReference>
<evidence type="ECO:0008006" key="3">
    <source>
        <dbReference type="Google" id="ProtNLM"/>
    </source>
</evidence>
<evidence type="ECO:0000313" key="2">
    <source>
        <dbReference type="Proteomes" id="UP001209276"/>
    </source>
</evidence>